<evidence type="ECO:0000313" key="9">
    <source>
        <dbReference type="EMBL" id="KIM88944.1"/>
    </source>
</evidence>
<dbReference type="SUPFAM" id="SSF57850">
    <property type="entry name" value="RING/U-box"/>
    <property type="match status" value="1"/>
</dbReference>
<gene>
    <name evidence="9" type="ORF">PILCRDRAFT_245595</name>
</gene>
<feature type="region of interest" description="Disordered" evidence="7">
    <location>
        <begin position="563"/>
        <end position="599"/>
    </location>
</feature>
<sequence length="644" mass="72091">MTSQRSAQVQSQSPTPKRASKMASSQSLNHLLNFTLPPRQSQPPQSLPRRSRKHGTHQGVWNKERFVNAQYRFVMNPNGDYTVHFADPDIFFQWQDILQVIIPRSSALASAAAGRERSGQDEGHTTCPICLSPPIAPRMTKCGHVSVFCFPCMLHYASTSENPKWVRCPICFDSVNEKQLKCVKWYDGPVEKYEASSSASGLDSALSAVPCEGSTMRMRLMQRPQISTLALPRSHTWPSDLVPPHQAPFHFLPDVYNYAKFMLATPAYLISDLTRDLDDLASERETLVSMQDELGISFVDAADTKLRHQIAKAAALESAQLKDAVAKALRDQSEIEERSRLAQRRKEDLAVHNQPLDVPGLFLAFQPGPFNALPSNYEAPTTNVNHTPMTNRNPRQRRNLNPPPPSTQTYYYYQSASGLPIFLHPLDIKILFSHFNSYASFPDTIAIRVESFAEGTVNDDLRKRCKYLAHMPEGADVVFVEADLEGVVGQEGLKNFEVALKTRRARRKEKGRKDDRAKARAEERDKEREKTTASTTLAWSNVLPLQALDRAVSPIDVEEIHVSENQLQPQPTGAWGTRSFASAAHAAPSQAQGRTVSGQRPIVEVDDEYDMDAVWHELEQRSSGGRRKRSNKLVVLGGGGGRRR</sequence>
<dbReference type="GO" id="GO:0008270">
    <property type="term" value="F:zinc ion binding"/>
    <property type="evidence" value="ECO:0007669"/>
    <property type="project" value="UniProtKB-KW"/>
</dbReference>
<proteinExistence type="predicted"/>
<comment type="subcellular location">
    <subcellularLocation>
        <location evidence="1">Cytoplasm</location>
    </subcellularLocation>
</comment>
<dbReference type="Proteomes" id="UP000054166">
    <property type="component" value="Unassembled WGS sequence"/>
</dbReference>
<dbReference type="GO" id="GO:0045944">
    <property type="term" value="P:positive regulation of transcription by RNA polymerase II"/>
    <property type="evidence" value="ECO:0007669"/>
    <property type="project" value="TreeGrafter"/>
</dbReference>
<evidence type="ECO:0000256" key="2">
    <source>
        <dbReference type="ARBA" id="ARBA00022490"/>
    </source>
</evidence>
<evidence type="ECO:0000256" key="7">
    <source>
        <dbReference type="SAM" id="MobiDB-lite"/>
    </source>
</evidence>
<dbReference type="PANTHER" id="PTHR12983">
    <property type="entry name" value="RING FINGER 10 FAMILY MEMBER"/>
    <property type="match status" value="1"/>
</dbReference>
<dbReference type="EMBL" id="KN832976">
    <property type="protein sequence ID" value="KIM88944.1"/>
    <property type="molecule type" value="Genomic_DNA"/>
</dbReference>
<evidence type="ECO:0000256" key="5">
    <source>
        <dbReference type="ARBA" id="ARBA00022833"/>
    </source>
</evidence>
<feature type="compositionally biased region" description="Low complexity" evidence="7">
    <location>
        <begin position="581"/>
        <end position="592"/>
    </location>
</feature>
<dbReference type="PANTHER" id="PTHR12983:SF9">
    <property type="entry name" value="E3 UBIQUITIN-PROTEIN LIGASE RNF10"/>
    <property type="match status" value="1"/>
</dbReference>
<keyword evidence="4 6" id="KW-0863">Zinc-finger</keyword>
<reference evidence="9 10" key="1">
    <citation type="submission" date="2014-04" db="EMBL/GenBank/DDBJ databases">
        <authorList>
            <consortium name="DOE Joint Genome Institute"/>
            <person name="Kuo A."/>
            <person name="Tarkka M."/>
            <person name="Buscot F."/>
            <person name="Kohler A."/>
            <person name="Nagy L.G."/>
            <person name="Floudas D."/>
            <person name="Copeland A."/>
            <person name="Barry K.W."/>
            <person name="Cichocki N."/>
            <person name="Veneault-Fourrey C."/>
            <person name="LaButti K."/>
            <person name="Lindquist E.A."/>
            <person name="Lipzen A."/>
            <person name="Lundell T."/>
            <person name="Morin E."/>
            <person name="Murat C."/>
            <person name="Sun H."/>
            <person name="Tunlid A."/>
            <person name="Henrissat B."/>
            <person name="Grigoriev I.V."/>
            <person name="Hibbett D.S."/>
            <person name="Martin F."/>
            <person name="Nordberg H.P."/>
            <person name="Cantor M.N."/>
            <person name="Hua S.X."/>
        </authorList>
    </citation>
    <scope>NUCLEOTIDE SEQUENCE [LARGE SCALE GENOMIC DNA]</scope>
    <source>
        <strain evidence="9 10">F 1598</strain>
    </source>
</reference>
<dbReference type="InterPro" id="IPR039739">
    <property type="entry name" value="MAG2/RNF10"/>
</dbReference>
<keyword evidence="5" id="KW-0862">Zinc</keyword>
<dbReference type="Pfam" id="PF00097">
    <property type="entry name" value="zf-C3HC4"/>
    <property type="match status" value="1"/>
</dbReference>
<dbReference type="SMART" id="SM00184">
    <property type="entry name" value="RING"/>
    <property type="match status" value="1"/>
</dbReference>
<dbReference type="InterPro" id="IPR013083">
    <property type="entry name" value="Znf_RING/FYVE/PHD"/>
</dbReference>
<keyword evidence="3" id="KW-0479">Metal-binding</keyword>
<evidence type="ECO:0000313" key="10">
    <source>
        <dbReference type="Proteomes" id="UP000054166"/>
    </source>
</evidence>
<dbReference type="FunCoup" id="A0A0C3GB41">
    <property type="interactions" value="306"/>
</dbReference>
<dbReference type="CDD" id="cd16536">
    <property type="entry name" value="RING-HC_RNF10"/>
    <property type="match status" value="1"/>
</dbReference>
<evidence type="ECO:0000259" key="8">
    <source>
        <dbReference type="PROSITE" id="PS50089"/>
    </source>
</evidence>
<dbReference type="GO" id="GO:0005737">
    <property type="term" value="C:cytoplasm"/>
    <property type="evidence" value="ECO:0007669"/>
    <property type="project" value="UniProtKB-SubCell"/>
</dbReference>
<name>A0A0C3GB41_PILCF</name>
<dbReference type="STRING" id="765440.A0A0C3GB41"/>
<dbReference type="HOGENOM" id="CLU_011811_1_1_1"/>
<feature type="region of interest" description="Disordered" evidence="7">
    <location>
        <begin position="386"/>
        <end position="407"/>
    </location>
</feature>
<reference evidence="10" key="2">
    <citation type="submission" date="2015-01" db="EMBL/GenBank/DDBJ databases">
        <title>Evolutionary Origins and Diversification of the Mycorrhizal Mutualists.</title>
        <authorList>
            <consortium name="DOE Joint Genome Institute"/>
            <consortium name="Mycorrhizal Genomics Consortium"/>
            <person name="Kohler A."/>
            <person name="Kuo A."/>
            <person name="Nagy L.G."/>
            <person name="Floudas D."/>
            <person name="Copeland A."/>
            <person name="Barry K.W."/>
            <person name="Cichocki N."/>
            <person name="Veneault-Fourrey C."/>
            <person name="LaButti K."/>
            <person name="Lindquist E.A."/>
            <person name="Lipzen A."/>
            <person name="Lundell T."/>
            <person name="Morin E."/>
            <person name="Murat C."/>
            <person name="Riley R."/>
            <person name="Ohm R."/>
            <person name="Sun H."/>
            <person name="Tunlid A."/>
            <person name="Henrissat B."/>
            <person name="Grigoriev I.V."/>
            <person name="Hibbett D.S."/>
            <person name="Martin F."/>
        </authorList>
    </citation>
    <scope>NUCLEOTIDE SEQUENCE [LARGE SCALE GENOMIC DNA]</scope>
    <source>
        <strain evidence="10">F 1598</strain>
    </source>
</reference>
<evidence type="ECO:0000256" key="6">
    <source>
        <dbReference type="PROSITE-ProRule" id="PRU00175"/>
    </source>
</evidence>
<dbReference type="InParanoid" id="A0A0C3GB41"/>
<keyword evidence="2" id="KW-0963">Cytoplasm</keyword>
<feature type="compositionally biased region" description="Basic and acidic residues" evidence="7">
    <location>
        <begin position="511"/>
        <end position="531"/>
    </location>
</feature>
<feature type="region of interest" description="Disordered" evidence="7">
    <location>
        <begin position="504"/>
        <end position="533"/>
    </location>
</feature>
<feature type="region of interest" description="Disordered" evidence="7">
    <location>
        <begin position="1"/>
        <end position="59"/>
    </location>
</feature>
<dbReference type="GO" id="GO:0000976">
    <property type="term" value="F:transcription cis-regulatory region binding"/>
    <property type="evidence" value="ECO:0007669"/>
    <property type="project" value="TreeGrafter"/>
</dbReference>
<evidence type="ECO:0000256" key="3">
    <source>
        <dbReference type="ARBA" id="ARBA00022723"/>
    </source>
</evidence>
<accession>A0A0C3GB41</accession>
<organism evidence="9 10">
    <name type="scientific">Piloderma croceum (strain F 1598)</name>
    <dbReference type="NCBI Taxonomy" id="765440"/>
    <lineage>
        <taxon>Eukaryota</taxon>
        <taxon>Fungi</taxon>
        <taxon>Dikarya</taxon>
        <taxon>Basidiomycota</taxon>
        <taxon>Agaricomycotina</taxon>
        <taxon>Agaricomycetes</taxon>
        <taxon>Agaricomycetidae</taxon>
        <taxon>Atheliales</taxon>
        <taxon>Atheliaceae</taxon>
        <taxon>Piloderma</taxon>
    </lineage>
</organism>
<evidence type="ECO:0000256" key="1">
    <source>
        <dbReference type="ARBA" id="ARBA00004496"/>
    </source>
</evidence>
<feature type="compositionally biased region" description="Polar residues" evidence="7">
    <location>
        <begin position="22"/>
        <end position="32"/>
    </location>
</feature>
<dbReference type="Gene3D" id="3.30.40.10">
    <property type="entry name" value="Zinc/RING finger domain, C3HC4 (zinc finger)"/>
    <property type="match status" value="1"/>
</dbReference>
<feature type="domain" description="RING-type" evidence="8">
    <location>
        <begin position="127"/>
        <end position="171"/>
    </location>
</feature>
<evidence type="ECO:0000256" key="4">
    <source>
        <dbReference type="ARBA" id="ARBA00022771"/>
    </source>
</evidence>
<keyword evidence="10" id="KW-1185">Reference proteome</keyword>
<dbReference type="AlphaFoldDB" id="A0A0C3GB41"/>
<dbReference type="OrthoDB" id="302966at2759"/>
<feature type="region of interest" description="Disordered" evidence="7">
    <location>
        <begin position="619"/>
        <end position="644"/>
    </location>
</feature>
<protein>
    <recommendedName>
        <fullName evidence="8">RING-type domain-containing protein</fullName>
    </recommendedName>
</protein>
<dbReference type="InterPro" id="IPR001841">
    <property type="entry name" value="Znf_RING"/>
</dbReference>
<feature type="compositionally biased region" description="Polar residues" evidence="7">
    <location>
        <begin position="1"/>
        <end position="15"/>
    </location>
</feature>
<feature type="compositionally biased region" description="Low complexity" evidence="7">
    <location>
        <begin position="36"/>
        <end position="48"/>
    </location>
</feature>
<dbReference type="PROSITE" id="PS50089">
    <property type="entry name" value="ZF_RING_2"/>
    <property type="match status" value="1"/>
</dbReference>
<dbReference type="InterPro" id="IPR018957">
    <property type="entry name" value="Znf_C3HC4_RING-type"/>
</dbReference>